<evidence type="ECO:0000313" key="2">
    <source>
        <dbReference type="Proteomes" id="UP000433089"/>
    </source>
</evidence>
<sequence>MDFHFLFYLNKISILNNETKKIQLLSNFLEYILCKLKFENIDLDDSCCVKCTTK</sequence>
<protein>
    <submittedName>
        <fullName evidence="1">Uncharacterized protein</fullName>
    </submittedName>
</protein>
<dbReference type="EMBL" id="CABWLH010000009">
    <property type="protein sequence ID" value="VXB54867.1"/>
    <property type="molecule type" value="Genomic_DNA"/>
</dbReference>
<dbReference type="Proteomes" id="UP000433089">
    <property type="component" value="Unassembled WGS sequence"/>
</dbReference>
<organism evidence="1 2">
    <name type="scientific">Bacillus altitudinis</name>
    <dbReference type="NCBI Taxonomy" id="293387"/>
    <lineage>
        <taxon>Bacteria</taxon>
        <taxon>Bacillati</taxon>
        <taxon>Bacillota</taxon>
        <taxon>Bacilli</taxon>
        <taxon>Bacillales</taxon>
        <taxon>Bacillaceae</taxon>
        <taxon>Bacillus</taxon>
    </lineage>
</organism>
<proteinExistence type="predicted"/>
<gene>
    <name evidence="1" type="ORF">BACI348_40975</name>
</gene>
<reference evidence="1 2" key="1">
    <citation type="submission" date="2019-10" db="EMBL/GenBank/DDBJ databases">
        <authorList>
            <person name="Karimi E."/>
        </authorList>
    </citation>
    <scope>NUCLEOTIDE SEQUENCE [LARGE SCALE GENOMIC DNA]</scope>
    <source>
        <strain evidence="1">Bacillus sp. 348</strain>
    </source>
</reference>
<name>A0A653RHQ7_BACAB</name>
<accession>A0A653RHQ7</accession>
<dbReference type="AlphaFoldDB" id="A0A653RHQ7"/>
<evidence type="ECO:0000313" key="1">
    <source>
        <dbReference type="EMBL" id="VXB54867.1"/>
    </source>
</evidence>